<comment type="similarity">
    <text evidence="11 14">Belongs to the GARS family.</text>
</comment>
<protein>
    <recommendedName>
        <fullName evidence="4 14">Phosphoribosylamine--glycine ligase</fullName>
        <ecNumber evidence="4 14">6.3.4.13</ecNumber>
    </recommendedName>
    <alternativeName>
        <fullName evidence="14">GARS</fullName>
    </alternativeName>
    <alternativeName>
        <fullName evidence="12 14">Glycinamide ribonucleotide synthetase</fullName>
    </alternativeName>
    <alternativeName>
        <fullName evidence="13 14">Phosphoribosylglycinamide synthetase</fullName>
    </alternativeName>
</protein>
<keyword evidence="9 15" id="KW-0067">ATP-binding</keyword>
<dbReference type="GO" id="GO:0004637">
    <property type="term" value="F:phosphoribosylamine-glycine ligase activity"/>
    <property type="evidence" value="ECO:0007669"/>
    <property type="project" value="UniProtKB-UniRule"/>
</dbReference>
<dbReference type="SUPFAM" id="SSF51246">
    <property type="entry name" value="Rudiment single hybrid motif"/>
    <property type="match status" value="1"/>
</dbReference>
<organism evidence="17 18">
    <name type="scientific">Sphingomonas endophytica</name>
    <dbReference type="NCBI Taxonomy" id="869719"/>
    <lineage>
        <taxon>Bacteria</taxon>
        <taxon>Pseudomonadati</taxon>
        <taxon>Pseudomonadota</taxon>
        <taxon>Alphaproteobacteria</taxon>
        <taxon>Sphingomonadales</taxon>
        <taxon>Sphingomonadaceae</taxon>
        <taxon>Sphingomonas</taxon>
    </lineage>
</organism>
<evidence type="ECO:0000259" key="16">
    <source>
        <dbReference type="PROSITE" id="PS50975"/>
    </source>
</evidence>
<dbReference type="Gene3D" id="3.40.50.20">
    <property type="match status" value="1"/>
</dbReference>
<comment type="caution">
    <text evidence="17">The sequence shown here is derived from an EMBL/GenBank/DDBJ whole genome shotgun (WGS) entry which is preliminary data.</text>
</comment>
<dbReference type="InterPro" id="IPR020562">
    <property type="entry name" value="PRibGlycinamide_synth_N"/>
</dbReference>
<evidence type="ECO:0000313" key="17">
    <source>
        <dbReference type="EMBL" id="MBB6505580.1"/>
    </source>
</evidence>
<evidence type="ECO:0000256" key="1">
    <source>
        <dbReference type="ARBA" id="ARBA00001936"/>
    </source>
</evidence>
<dbReference type="FunFam" id="3.90.600.10:FF:000001">
    <property type="entry name" value="Trifunctional purine biosynthetic protein adenosine-3"/>
    <property type="match status" value="1"/>
</dbReference>
<keyword evidence="8 14" id="KW-0658">Purine biosynthesis</keyword>
<evidence type="ECO:0000256" key="7">
    <source>
        <dbReference type="ARBA" id="ARBA00022741"/>
    </source>
</evidence>
<dbReference type="InterPro" id="IPR037123">
    <property type="entry name" value="PRibGlycinamide_synth_C_sf"/>
</dbReference>
<dbReference type="SUPFAM" id="SSF56059">
    <property type="entry name" value="Glutathione synthetase ATP-binding domain-like"/>
    <property type="match status" value="1"/>
</dbReference>
<keyword evidence="5 14" id="KW-0436">Ligase</keyword>
<dbReference type="PANTHER" id="PTHR43472:SF1">
    <property type="entry name" value="PHOSPHORIBOSYLAMINE--GLYCINE LIGASE, CHLOROPLASTIC"/>
    <property type="match status" value="1"/>
</dbReference>
<dbReference type="SUPFAM" id="SSF52440">
    <property type="entry name" value="PreATP-grasp domain"/>
    <property type="match status" value="1"/>
</dbReference>
<dbReference type="InterPro" id="IPR011054">
    <property type="entry name" value="Rudment_hybrid_motif"/>
</dbReference>
<feature type="domain" description="ATP-grasp" evidence="16">
    <location>
        <begin position="107"/>
        <end position="308"/>
    </location>
</feature>
<accession>A0A7X0MPZ4</accession>
<dbReference type="InterPro" id="IPR020561">
    <property type="entry name" value="PRibGlycinamid_synth_ATP-grasp"/>
</dbReference>
<dbReference type="InterPro" id="IPR020560">
    <property type="entry name" value="PRibGlycinamide_synth_C-dom"/>
</dbReference>
<dbReference type="InterPro" id="IPR020559">
    <property type="entry name" value="PRibGlycinamide_synth_CS"/>
</dbReference>
<sequence>MNILLVGSGGREHALAWKLAQSPTLDTLFAAPGNPGIAEHATIADLDVTDHRAVVDFVRRHRVGLVVIGPEAPLVDGLADNIRSIGVPVFGPGREAAKLEGSKGFTKDLCARMGIPTARYFRVTSKDGALACLDDFGEACVIKADGLAAGKGVVVATTRAEAEAAIADLYAHGPVEAVIEEMLEGPEASLFVLSDGTTTAAFGSAQDHKRVGDGDTGPNTGGMGAYSPAAVLTPELEERALGEIVRPTIDCLAASGTPYVGVLYAGLMLTADGPKLIEYNVRFGDPECQVLMMRYTGDLAALLLAVSEGRLADVPAPEFSDDVALTVVMAAENYPGTPRTGGTIAGIDAAQAEGAVVFQAGTALKDGQLVSAGGRVLAVTATGTDVPAAQRAAYAAVEKVDFPTGFFRRDIGAKAVIDG</sequence>
<evidence type="ECO:0000256" key="3">
    <source>
        <dbReference type="ARBA" id="ARBA00005174"/>
    </source>
</evidence>
<evidence type="ECO:0000256" key="9">
    <source>
        <dbReference type="ARBA" id="ARBA00022840"/>
    </source>
</evidence>
<dbReference type="EC" id="6.3.4.13" evidence="4 14"/>
<evidence type="ECO:0000256" key="6">
    <source>
        <dbReference type="ARBA" id="ARBA00022723"/>
    </source>
</evidence>
<dbReference type="InterPro" id="IPR016185">
    <property type="entry name" value="PreATP-grasp_dom_sf"/>
</dbReference>
<dbReference type="Pfam" id="PF02843">
    <property type="entry name" value="GARS_C"/>
    <property type="match status" value="1"/>
</dbReference>
<evidence type="ECO:0000256" key="11">
    <source>
        <dbReference type="ARBA" id="ARBA00038345"/>
    </source>
</evidence>
<comment type="cofactor">
    <cofactor evidence="1">
        <name>Mn(2+)</name>
        <dbReference type="ChEBI" id="CHEBI:29035"/>
    </cofactor>
</comment>
<dbReference type="GO" id="GO:0046872">
    <property type="term" value="F:metal ion binding"/>
    <property type="evidence" value="ECO:0007669"/>
    <property type="project" value="UniProtKB-KW"/>
</dbReference>
<dbReference type="InterPro" id="IPR011761">
    <property type="entry name" value="ATP-grasp"/>
</dbReference>
<dbReference type="Pfam" id="PF02844">
    <property type="entry name" value="GARS_N"/>
    <property type="match status" value="1"/>
</dbReference>
<evidence type="ECO:0000256" key="8">
    <source>
        <dbReference type="ARBA" id="ARBA00022755"/>
    </source>
</evidence>
<evidence type="ECO:0000313" key="18">
    <source>
        <dbReference type="Proteomes" id="UP000522313"/>
    </source>
</evidence>
<dbReference type="SMART" id="SM01210">
    <property type="entry name" value="GARS_C"/>
    <property type="match status" value="1"/>
</dbReference>
<keyword evidence="7 15" id="KW-0547">Nucleotide-binding</keyword>
<dbReference type="GO" id="GO:0009113">
    <property type="term" value="P:purine nucleobase biosynthetic process"/>
    <property type="evidence" value="ECO:0007669"/>
    <property type="project" value="InterPro"/>
</dbReference>
<proteinExistence type="inferred from homology"/>
<dbReference type="EMBL" id="JACHBT010000013">
    <property type="protein sequence ID" value="MBB6505580.1"/>
    <property type="molecule type" value="Genomic_DNA"/>
</dbReference>
<dbReference type="RefSeq" id="WP_184506420.1">
    <property type="nucleotide sequence ID" value="NZ_JACHBT010000013.1"/>
</dbReference>
<dbReference type="NCBIfam" id="TIGR00877">
    <property type="entry name" value="purD"/>
    <property type="match status" value="1"/>
</dbReference>
<comment type="pathway">
    <text evidence="3 14">Purine metabolism; IMP biosynthesis via de novo pathway; N(1)-(5-phospho-D-ribosyl)glycinamide from 5-phospho-alpha-D-ribose 1-diphosphate: step 2/2.</text>
</comment>
<gene>
    <name evidence="14" type="primary">purD</name>
    <name evidence="17" type="ORF">F4693_002572</name>
</gene>
<dbReference type="GO" id="GO:0006189">
    <property type="term" value="P:'de novo' IMP biosynthetic process"/>
    <property type="evidence" value="ECO:0007669"/>
    <property type="project" value="UniProtKB-UniRule"/>
</dbReference>
<name>A0A7X0MPZ4_9SPHN</name>
<dbReference type="HAMAP" id="MF_00138">
    <property type="entry name" value="GARS"/>
    <property type="match status" value="1"/>
</dbReference>
<evidence type="ECO:0000256" key="4">
    <source>
        <dbReference type="ARBA" id="ARBA00013255"/>
    </source>
</evidence>
<dbReference type="PANTHER" id="PTHR43472">
    <property type="entry name" value="PHOSPHORIBOSYLAMINE--GLYCINE LIGASE"/>
    <property type="match status" value="1"/>
</dbReference>
<dbReference type="GO" id="GO:0005524">
    <property type="term" value="F:ATP binding"/>
    <property type="evidence" value="ECO:0007669"/>
    <property type="project" value="UniProtKB-UniRule"/>
</dbReference>
<evidence type="ECO:0000256" key="14">
    <source>
        <dbReference type="HAMAP-Rule" id="MF_00138"/>
    </source>
</evidence>
<comment type="catalytic activity">
    <reaction evidence="14">
        <text>5-phospho-beta-D-ribosylamine + glycine + ATP = N(1)-(5-phospho-beta-D-ribosyl)glycinamide + ADP + phosphate + H(+)</text>
        <dbReference type="Rhea" id="RHEA:17453"/>
        <dbReference type="ChEBI" id="CHEBI:15378"/>
        <dbReference type="ChEBI" id="CHEBI:30616"/>
        <dbReference type="ChEBI" id="CHEBI:43474"/>
        <dbReference type="ChEBI" id="CHEBI:57305"/>
        <dbReference type="ChEBI" id="CHEBI:58681"/>
        <dbReference type="ChEBI" id="CHEBI:143788"/>
        <dbReference type="ChEBI" id="CHEBI:456216"/>
        <dbReference type="EC" id="6.3.4.13"/>
    </reaction>
</comment>
<dbReference type="AlphaFoldDB" id="A0A7X0MPZ4"/>
<comment type="cofactor">
    <cofactor evidence="2">
        <name>Mg(2+)</name>
        <dbReference type="ChEBI" id="CHEBI:18420"/>
    </cofactor>
</comment>
<dbReference type="PROSITE" id="PS00184">
    <property type="entry name" value="GARS"/>
    <property type="match status" value="1"/>
</dbReference>
<evidence type="ECO:0000256" key="13">
    <source>
        <dbReference type="ARBA" id="ARBA00042864"/>
    </source>
</evidence>
<dbReference type="Proteomes" id="UP000522313">
    <property type="component" value="Unassembled WGS sequence"/>
</dbReference>
<dbReference type="UniPathway" id="UPA00074">
    <property type="reaction ID" value="UER00125"/>
</dbReference>
<dbReference type="PROSITE" id="PS50975">
    <property type="entry name" value="ATP_GRASP"/>
    <property type="match status" value="1"/>
</dbReference>
<dbReference type="Gene3D" id="3.30.1490.20">
    <property type="entry name" value="ATP-grasp fold, A domain"/>
    <property type="match status" value="1"/>
</dbReference>
<dbReference type="FunFam" id="3.40.50.20:FF:000006">
    <property type="entry name" value="Phosphoribosylamine--glycine ligase, chloroplastic"/>
    <property type="match status" value="1"/>
</dbReference>
<reference evidence="17 18" key="2">
    <citation type="submission" date="2020-08" db="EMBL/GenBank/DDBJ databases">
        <authorList>
            <person name="Partida-Martinez L."/>
            <person name="Huntemann M."/>
            <person name="Clum A."/>
            <person name="Wang J."/>
            <person name="Palaniappan K."/>
            <person name="Ritter S."/>
            <person name="Chen I.-M."/>
            <person name="Stamatis D."/>
            <person name="Reddy T."/>
            <person name="O'Malley R."/>
            <person name="Daum C."/>
            <person name="Shapiro N."/>
            <person name="Ivanova N."/>
            <person name="Kyrpides N."/>
            <person name="Woyke T."/>
        </authorList>
    </citation>
    <scope>NUCLEOTIDE SEQUENCE [LARGE SCALE GENOMIC DNA]</scope>
    <source>
        <strain evidence="17 18">AS3.13</strain>
    </source>
</reference>
<evidence type="ECO:0000256" key="5">
    <source>
        <dbReference type="ARBA" id="ARBA00022598"/>
    </source>
</evidence>
<dbReference type="Gene3D" id="3.90.600.10">
    <property type="entry name" value="Phosphoribosylglycinamide synthetase, C-terminal domain"/>
    <property type="match status" value="1"/>
</dbReference>
<dbReference type="InterPro" id="IPR000115">
    <property type="entry name" value="PRibGlycinamide_synth"/>
</dbReference>
<evidence type="ECO:0000256" key="10">
    <source>
        <dbReference type="ARBA" id="ARBA00023211"/>
    </source>
</evidence>
<evidence type="ECO:0000256" key="2">
    <source>
        <dbReference type="ARBA" id="ARBA00001946"/>
    </source>
</evidence>
<keyword evidence="10" id="KW-0464">Manganese</keyword>
<reference evidence="17 18" key="1">
    <citation type="submission" date="2020-08" db="EMBL/GenBank/DDBJ databases">
        <title>The Agave Microbiome: Exploring the role of microbial communities in plant adaptations to desert environments.</title>
        <authorList>
            <person name="Partida-Martinez L.P."/>
        </authorList>
    </citation>
    <scope>NUCLEOTIDE SEQUENCE [LARGE SCALE GENOMIC DNA]</scope>
    <source>
        <strain evidence="17 18">AS3.13</strain>
    </source>
</reference>
<dbReference type="Pfam" id="PF01071">
    <property type="entry name" value="GARS_A"/>
    <property type="match status" value="1"/>
</dbReference>
<evidence type="ECO:0000256" key="12">
    <source>
        <dbReference type="ARBA" id="ARBA00042242"/>
    </source>
</evidence>
<dbReference type="SMART" id="SM01209">
    <property type="entry name" value="GARS_A"/>
    <property type="match status" value="1"/>
</dbReference>
<dbReference type="InterPro" id="IPR013815">
    <property type="entry name" value="ATP_grasp_subdomain_1"/>
</dbReference>
<keyword evidence="6" id="KW-0479">Metal-binding</keyword>
<evidence type="ECO:0000256" key="15">
    <source>
        <dbReference type="PROSITE-ProRule" id="PRU00409"/>
    </source>
</evidence>
<dbReference type="Gene3D" id="3.30.470.20">
    <property type="entry name" value="ATP-grasp fold, B domain"/>
    <property type="match status" value="1"/>
</dbReference>